<dbReference type="InterPro" id="IPR013785">
    <property type="entry name" value="Aldolase_TIM"/>
</dbReference>
<evidence type="ECO:0000259" key="14">
    <source>
        <dbReference type="Pfam" id="PF02749"/>
    </source>
</evidence>
<evidence type="ECO:0000256" key="4">
    <source>
        <dbReference type="ARBA" id="ARBA00011218"/>
    </source>
</evidence>
<evidence type="ECO:0000256" key="3">
    <source>
        <dbReference type="ARBA" id="ARBA00009400"/>
    </source>
</evidence>
<comment type="pathway">
    <text evidence="2 12">Cofactor biosynthesis; NAD(+) biosynthesis; nicotinate D-ribonucleotide from quinolinate: step 1/1.</text>
</comment>
<dbReference type="PANTHER" id="PTHR32179:SF3">
    <property type="entry name" value="NICOTINATE-NUCLEOTIDE PYROPHOSPHORYLASE [CARBOXYLATING]"/>
    <property type="match status" value="1"/>
</dbReference>
<comment type="caution">
    <text evidence="15">The sequence shown here is derived from an EMBL/GenBank/DDBJ whole genome shotgun (WGS) entry which is preliminary data.</text>
</comment>
<proteinExistence type="inferred from homology"/>
<comment type="subunit">
    <text evidence="4 12">Hexamer formed by 3 homodimers.</text>
</comment>
<evidence type="ECO:0000259" key="13">
    <source>
        <dbReference type="Pfam" id="PF01729"/>
    </source>
</evidence>
<comment type="similarity">
    <text evidence="3 12">Belongs to the NadC/ModD family.</text>
</comment>
<evidence type="ECO:0000256" key="5">
    <source>
        <dbReference type="ARBA" id="ARBA00011944"/>
    </source>
</evidence>
<dbReference type="GO" id="GO:0009435">
    <property type="term" value="P:NAD+ biosynthetic process"/>
    <property type="evidence" value="ECO:0007669"/>
    <property type="project" value="InterPro"/>
</dbReference>
<name>A0AAV4UF58_9ARAC</name>
<evidence type="ECO:0000256" key="8">
    <source>
        <dbReference type="ARBA" id="ARBA00022676"/>
    </source>
</evidence>
<accession>A0AAV4UF58</accession>
<dbReference type="AlphaFoldDB" id="A0AAV4UF58"/>
<dbReference type="SUPFAM" id="SSF51690">
    <property type="entry name" value="Nicotinate/Quinolinate PRTase C-terminal domain-like"/>
    <property type="match status" value="1"/>
</dbReference>
<evidence type="ECO:0000256" key="9">
    <source>
        <dbReference type="ARBA" id="ARBA00022679"/>
    </source>
</evidence>
<dbReference type="Gene3D" id="3.90.1170.20">
    <property type="entry name" value="Quinolinate phosphoribosyl transferase, N-terminal domain"/>
    <property type="match status" value="1"/>
</dbReference>
<feature type="domain" description="Quinolinate phosphoribosyl transferase N-terminal" evidence="14">
    <location>
        <begin position="34"/>
        <end position="108"/>
    </location>
</feature>
<comment type="function">
    <text evidence="1 12">Involved in the catabolism of quinolinic acid (QA).</text>
</comment>
<reference evidence="15 16" key="1">
    <citation type="submission" date="2021-06" db="EMBL/GenBank/DDBJ databases">
        <title>Caerostris darwini draft genome.</title>
        <authorList>
            <person name="Kono N."/>
            <person name="Arakawa K."/>
        </authorList>
    </citation>
    <scope>NUCLEOTIDE SEQUENCE [LARGE SCALE GENOMIC DNA]</scope>
</reference>
<keyword evidence="7 12" id="KW-0662">Pyridine nucleotide biosynthesis</keyword>
<dbReference type="PANTHER" id="PTHR32179">
    <property type="entry name" value="NICOTINATE-NUCLEOTIDE PYROPHOSPHORYLASE [CARBOXYLATING]"/>
    <property type="match status" value="1"/>
</dbReference>
<dbReference type="Gene3D" id="3.20.20.70">
    <property type="entry name" value="Aldolase class I"/>
    <property type="match status" value="1"/>
</dbReference>
<dbReference type="InterPro" id="IPR004393">
    <property type="entry name" value="NadC"/>
</dbReference>
<dbReference type="FunFam" id="3.20.20.70:FF:000090">
    <property type="entry name" value="Nicotinate-nucleotide pyrophosphorylase [carboxylating]"/>
    <property type="match status" value="1"/>
</dbReference>
<evidence type="ECO:0000256" key="6">
    <source>
        <dbReference type="ARBA" id="ARBA00020990"/>
    </source>
</evidence>
<evidence type="ECO:0000313" key="16">
    <source>
        <dbReference type="Proteomes" id="UP001054837"/>
    </source>
</evidence>
<keyword evidence="9 12" id="KW-0808">Transferase</keyword>
<keyword evidence="16" id="KW-1185">Reference proteome</keyword>
<dbReference type="InterPro" id="IPR036068">
    <property type="entry name" value="Nicotinate_pribotase-like_C"/>
</dbReference>
<dbReference type="InterPro" id="IPR037128">
    <property type="entry name" value="Quinolinate_PRibosylTase_N_sf"/>
</dbReference>
<dbReference type="Proteomes" id="UP001054837">
    <property type="component" value="Unassembled WGS sequence"/>
</dbReference>
<dbReference type="InterPro" id="IPR002638">
    <property type="entry name" value="Quinolinate_PRibosylTrfase_C"/>
</dbReference>
<dbReference type="EMBL" id="BPLQ01011198">
    <property type="protein sequence ID" value="GIY56457.1"/>
    <property type="molecule type" value="Genomic_DNA"/>
</dbReference>
<dbReference type="GO" id="GO:0004514">
    <property type="term" value="F:nicotinate-nucleotide diphosphorylase (carboxylating) activity"/>
    <property type="evidence" value="ECO:0007669"/>
    <property type="project" value="UniProtKB-EC"/>
</dbReference>
<organism evidence="15 16">
    <name type="scientific">Caerostris darwini</name>
    <dbReference type="NCBI Taxonomy" id="1538125"/>
    <lineage>
        <taxon>Eukaryota</taxon>
        <taxon>Metazoa</taxon>
        <taxon>Ecdysozoa</taxon>
        <taxon>Arthropoda</taxon>
        <taxon>Chelicerata</taxon>
        <taxon>Arachnida</taxon>
        <taxon>Araneae</taxon>
        <taxon>Araneomorphae</taxon>
        <taxon>Entelegynae</taxon>
        <taxon>Araneoidea</taxon>
        <taxon>Araneidae</taxon>
        <taxon>Caerostris</taxon>
    </lineage>
</organism>
<dbReference type="InterPro" id="IPR027277">
    <property type="entry name" value="NadC/ModD"/>
</dbReference>
<dbReference type="GO" id="GO:0034213">
    <property type="term" value="P:quinolinate catabolic process"/>
    <property type="evidence" value="ECO:0007669"/>
    <property type="project" value="TreeGrafter"/>
</dbReference>
<evidence type="ECO:0000256" key="2">
    <source>
        <dbReference type="ARBA" id="ARBA00004893"/>
    </source>
</evidence>
<evidence type="ECO:0000256" key="1">
    <source>
        <dbReference type="ARBA" id="ARBA00003237"/>
    </source>
</evidence>
<dbReference type="SUPFAM" id="SSF54675">
    <property type="entry name" value="Nicotinate/Quinolinate PRTase N-terminal domain-like"/>
    <property type="match status" value="1"/>
</dbReference>
<comment type="catalytic activity">
    <reaction evidence="11 12">
        <text>nicotinate beta-D-ribonucleotide + CO2 + diphosphate = quinolinate + 5-phospho-alpha-D-ribose 1-diphosphate + 2 H(+)</text>
        <dbReference type="Rhea" id="RHEA:12733"/>
        <dbReference type="ChEBI" id="CHEBI:15378"/>
        <dbReference type="ChEBI" id="CHEBI:16526"/>
        <dbReference type="ChEBI" id="CHEBI:29959"/>
        <dbReference type="ChEBI" id="CHEBI:33019"/>
        <dbReference type="ChEBI" id="CHEBI:57502"/>
        <dbReference type="ChEBI" id="CHEBI:58017"/>
        <dbReference type="EC" id="2.4.2.19"/>
    </reaction>
</comment>
<dbReference type="NCBIfam" id="TIGR00078">
    <property type="entry name" value="nadC"/>
    <property type="match status" value="1"/>
</dbReference>
<protein>
    <recommendedName>
        <fullName evidence="6 12">Nicotinate-nucleotide pyrophosphorylase [carboxylating]</fullName>
        <ecNumber evidence="5 12">2.4.2.19</ecNumber>
    </recommendedName>
    <alternativeName>
        <fullName evidence="10 12">Quinolinate phosphoribosyltransferase [decarboxylating]</fullName>
    </alternativeName>
</protein>
<evidence type="ECO:0000256" key="11">
    <source>
        <dbReference type="ARBA" id="ARBA00047445"/>
    </source>
</evidence>
<evidence type="ECO:0000256" key="12">
    <source>
        <dbReference type="PIRNR" id="PIRNR006250"/>
    </source>
</evidence>
<dbReference type="EC" id="2.4.2.19" evidence="5 12"/>
<dbReference type="PIRSF" id="PIRSF006250">
    <property type="entry name" value="NadC_ModD"/>
    <property type="match status" value="1"/>
</dbReference>
<feature type="domain" description="Quinolinate phosphoribosyl transferase C-terminal" evidence="13">
    <location>
        <begin position="110"/>
        <end position="280"/>
    </location>
</feature>
<evidence type="ECO:0000313" key="15">
    <source>
        <dbReference type="EMBL" id="GIY56457.1"/>
    </source>
</evidence>
<dbReference type="Pfam" id="PF02749">
    <property type="entry name" value="QRPTase_N"/>
    <property type="match status" value="1"/>
</dbReference>
<keyword evidence="8 12" id="KW-0328">Glycosyltransferase</keyword>
<evidence type="ECO:0000256" key="10">
    <source>
        <dbReference type="ARBA" id="ARBA00033102"/>
    </source>
</evidence>
<dbReference type="InterPro" id="IPR022412">
    <property type="entry name" value="Quinolinate_PRibosylTrfase_N"/>
</dbReference>
<dbReference type="Pfam" id="PF01729">
    <property type="entry name" value="QRPTase_C"/>
    <property type="match status" value="1"/>
</dbReference>
<dbReference type="CDD" id="cd01572">
    <property type="entry name" value="QPRTase"/>
    <property type="match status" value="1"/>
</dbReference>
<evidence type="ECO:0000256" key="7">
    <source>
        <dbReference type="ARBA" id="ARBA00022642"/>
    </source>
</evidence>
<sequence>MCENVLHPLHLQNLVRQWLLEDTSSFDFGGGVVGDRRCEFTIYMKSPGVLAGIPFVNAVFSELNLQVTWFQKEGDQLLPITEVGKVCGPAKNLLLAERLALNILSRASGIATVATKMREIIRQTGWQGTLAGSRKTTPGFRMVEKYALMIGGVDTHRYDLSSMVMLKDNHITLSGSIEEAIKKARQLCGFSLKIEVECRTLKEALQACQANCDVVMLDNFDAEACKYAALSVKLQYPNVLVEVSGGITSENMQSYFSPWTDIVSSSTLVQGYPTVDFSMKVTPTRDFEMLHALDDLLKEVL</sequence>
<gene>
    <name evidence="15" type="primary">Qprt</name>
    <name evidence="15" type="ORF">CDAR_62871</name>
</gene>
<dbReference type="GO" id="GO:0005737">
    <property type="term" value="C:cytoplasm"/>
    <property type="evidence" value="ECO:0007669"/>
    <property type="project" value="TreeGrafter"/>
</dbReference>